<dbReference type="Pfam" id="PF00076">
    <property type="entry name" value="RRM_1"/>
    <property type="match status" value="1"/>
</dbReference>
<comment type="caution">
    <text evidence="5">The sequence shown here is derived from an EMBL/GenBank/DDBJ whole genome shotgun (WGS) entry which is preliminary data.</text>
</comment>
<keyword evidence="6" id="KW-1185">Reference proteome</keyword>
<reference evidence="5 6" key="1">
    <citation type="submission" date="2016-02" db="EMBL/GenBank/DDBJ databases">
        <title>Genome analysis of coral dinoflagellate symbionts highlights evolutionary adaptations to a symbiotic lifestyle.</title>
        <authorList>
            <person name="Aranda M."/>
            <person name="Li Y."/>
            <person name="Liew Y.J."/>
            <person name="Baumgarten S."/>
            <person name="Simakov O."/>
            <person name="Wilson M."/>
            <person name="Piel J."/>
            <person name="Ashoor H."/>
            <person name="Bougouffa S."/>
            <person name="Bajic V.B."/>
            <person name="Ryu T."/>
            <person name="Ravasi T."/>
            <person name="Bayer T."/>
            <person name="Micklem G."/>
            <person name="Kim H."/>
            <person name="Bhak J."/>
            <person name="Lajeunesse T.C."/>
            <person name="Voolstra C.R."/>
        </authorList>
    </citation>
    <scope>NUCLEOTIDE SEQUENCE [LARGE SCALE GENOMIC DNA]</scope>
    <source>
        <strain evidence="5 6">CCMP2467</strain>
    </source>
</reference>
<dbReference type="OrthoDB" id="267048at2759"/>
<evidence type="ECO:0000313" key="6">
    <source>
        <dbReference type="Proteomes" id="UP000186817"/>
    </source>
</evidence>
<feature type="compositionally biased region" description="Polar residues" evidence="3">
    <location>
        <begin position="946"/>
        <end position="955"/>
    </location>
</feature>
<dbReference type="PROSITE" id="PS50102">
    <property type="entry name" value="RRM"/>
    <property type="match status" value="1"/>
</dbReference>
<feature type="compositionally biased region" description="Polar residues" evidence="3">
    <location>
        <begin position="105"/>
        <end position="115"/>
    </location>
</feature>
<dbReference type="SUPFAM" id="SSF54928">
    <property type="entry name" value="RNA-binding domain, RBD"/>
    <property type="match status" value="1"/>
</dbReference>
<proteinExistence type="predicted"/>
<feature type="domain" description="RRM" evidence="4">
    <location>
        <begin position="979"/>
        <end position="1060"/>
    </location>
</feature>
<gene>
    <name evidence="5" type="primary">FCA</name>
    <name evidence="5" type="ORF">AK812_SmicGene15140</name>
</gene>
<feature type="compositionally biased region" description="Polar residues" evidence="3">
    <location>
        <begin position="628"/>
        <end position="637"/>
    </location>
</feature>
<feature type="compositionally biased region" description="Basic residues" evidence="3">
    <location>
        <begin position="958"/>
        <end position="968"/>
    </location>
</feature>
<protein>
    <submittedName>
        <fullName evidence="5">Flowering time control protein FCA</fullName>
    </submittedName>
</protein>
<evidence type="ECO:0000256" key="2">
    <source>
        <dbReference type="PROSITE-ProRule" id="PRU00176"/>
    </source>
</evidence>
<dbReference type="PANTHER" id="PTHR47447:SF17">
    <property type="entry name" value="OS12G0638900 PROTEIN"/>
    <property type="match status" value="1"/>
</dbReference>
<name>A0A1Q9E3Q9_SYMMI</name>
<sequence length="1149" mass="124717">MRRRWHASAVGFHASLVRCTFEPRLPLAKYPDGFQPQESVNERLYRDSFERRRRRQEAKQSVPLPSFRPNASINSTTSRRSEGGMSPRDTVCSEGLGFDDGRLTTEGSSRRQNSPTHERLFREHADRKARQAHRQDAMADWRKHTFKPDISMSQATGPQIARSGNFLDQLETGRSDEDGGDLQTFMISGRPTVPIRTSTHPAFDQELSDEEDYKVMQVALSWRSHCQNERERGDWHQARHVYSTYSGAEIQVFNAAMHAAIRCDQYKQGALIYQKLCSLNINRTAPAFTSALTIHSMLGKKDAVREIWKDAMRECELDAALAAARISAAAAEGDVQTAATVLDQMNVSGMAINVGHLSAAIRACWEAEGSHHNAAKYLFNLHKELDLQPNVITFACLVGSYISAPLEEIRVAYTEMKELGIVPNTVFAESYLVTVLRKPKGAPWDEDEMLVALHERSPERIAAARQAIDDFKAEGDSNFESPSKDMSSIEATSPIEQASSYKLHPAAAAQQAAKEEDHYDYEQPALSEDPELPETQDIGQPQEAEEPPAAAAADADVAASSESRAQPAEEETYDMPAADKLSEVCKDLRAEAEKTDAAASATGAQPSDLDYRTPDMYLNPQGPEAPSGQASRQTSRDLQPVRRQWVQTQPQLPSAAAAAAAAATAVRQTSPDMKTSPELPVSVSRQDSAYSASGYSQSNSPSVPYRHFSGRILTPRESSGNISVVSNGRPGNFSPRTAFIAAGQPPASIPVSQPPGFVASQPQVQPGVVFAAWPAGSTQVQDAAPQVASVAYSVTLAVLVDHLRSHSESMISRTCQLFEAPLQVSRAASAEPSRSRLARPPGAATGQQVHPSAAAGDNTDSISSAATTSSRYAVFPARNVAGPYHATGPPLRRCGGTWSPVGRTPPLPIIGKSVAVATDAAELQKHILSCASGGATTTESTESTSRGHQSSSASSPEHKRRRRRHRSGRPAAEKGGREVKLFVGRLPREVTRPQLQQAFQPYGPVLEVFIISQQASSQLGCAFVRLPSLEQAQRAVHELHDKPVPESSLFNPLQVALAKGEAERLGLGSDMGEAGKKPDLHQLATSTSLLPVRTLVDLVKEGQRKSAGFKQKWRSFCEFAKTQGVKSSRPSKHPAGALAHFVGTAQVQQ</sequence>
<feature type="region of interest" description="Disordered" evidence="3">
    <location>
        <begin position="829"/>
        <end position="863"/>
    </location>
</feature>
<dbReference type="InterPro" id="IPR000504">
    <property type="entry name" value="RRM_dom"/>
</dbReference>
<dbReference type="InterPro" id="IPR035979">
    <property type="entry name" value="RBD_domain_sf"/>
</dbReference>
<feature type="region of interest" description="Disordered" evidence="3">
    <location>
        <begin position="50"/>
        <end position="135"/>
    </location>
</feature>
<feature type="compositionally biased region" description="Polar residues" evidence="3">
    <location>
        <begin position="69"/>
        <end position="78"/>
    </location>
</feature>
<evidence type="ECO:0000259" key="4">
    <source>
        <dbReference type="PROSITE" id="PS50102"/>
    </source>
</evidence>
<dbReference type="EMBL" id="LSRX01000274">
    <property type="protein sequence ID" value="OLQ02041.1"/>
    <property type="molecule type" value="Genomic_DNA"/>
</dbReference>
<feature type="compositionally biased region" description="Low complexity" evidence="3">
    <location>
        <begin position="934"/>
        <end position="944"/>
    </location>
</feature>
<feature type="compositionally biased region" description="Low complexity" evidence="3">
    <location>
        <begin position="547"/>
        <end position="565"/>
    </location>
</feature>
<keyword evidence="1" id="KW-0677">Repeat</keyword>
<keyword evidence="2" id="KW-0694">RNA-binding</keyword>
<dbReference type="SMART" id="SM00360">
    <property type="entry name" value="RRM"/>
    <property type="match status" value="1"/>
</dbReference>
<evidence type="ECO:0000313" key="5">
    <source>
        <dbReference type="EMBL" id="OLQ02041.1"/>
    </source>
</evidence>
<feature type="compositionally biased region" description="Basic and acidic residues" evidence="3">
    <location>
        <begin position="580"/>
        <end position="596"/>
    </location>
</feature>
<feature type="region of interest" description="Disordered" evidence="3">
    <location>
        <begin position="502"/>
        <end position="705"/>
    </location>
</feature>
<dbReference type="InterPro" id="IPR011990">
    <property type="entry name" value="TPR-like_helical_dom_sf"/>
</dbReference>
<dbReference type="PANTHER" id="PTHR47447">
    <property type="entry name" value="OS03G0856100 PROTEIN"/>
    <property type="match status" value="1"/>
</dbReference>
<dbReference type="Proteomes" id="UP000186817">
    <property type="component" value="Unassembled WGS sequence"/>
</dbReference>
<evidence type="ECO:0000256" key="3">
    <source>
        <dbReference type="SAM" id="MobiDB-lite"/>
    </source>
</evidence>
<feature type="compositionally biased region" description="Low complexity" evidence="3">
    <location>
        <begin position="655"/>
        <end position="665"/>
    </location>
</feature>
<feature type="region of interest" description="Disordered" evidence="3">
    <location>
        <begin position="934"/>
        <end position="978"/>
    </location>
</feature>
<dbReference type="GO" id="GO:0003723">
    <property type="term" value="F:RNA binding"/>
    <property type="evidence" value="ECO:0007669"/>
    <property type="project" value="UniProtKB-UniRule"/>
</dbReference>
<accession>A0A1Q9E3Q9</accession>
<dbReference type="Gene3D" id="1.25.40.10">
    <property type="entry name" value="Tetratricopeptide repeat domain"/>
    <property type="match status" value="1"/>
</dbReference>
<dbReference type="Gene3D" id="3.30.70.330">
    <property type="match status" value="1"/>
</dbReference>
<feature type="compositionally biased region" description="Basic and acidic residues" evidence="3">
    <location>
        <begin position="116"/>
        <end position="135"/>
    </location>
</feature>
<dbReference type="AlphaFoldDB" id="A0A1Q9E3Q9"/>
<evidence type="ECO:0000256" key="1">
    <source>
        <dbReference type="ARBA" id="ARBA00022737"/>
    </source>
</evidence>
<organism evidence="5 6">
    <name type="scientific">Symbiodinium microadriaticum</name>
    <name type="common">Dinoflagellate</name>
    <name type="synonym">Zooxanthella microadriatica</name>
    <dbReference type="NCBI Taxonomy" id="2951"/>
    <lineage>
        <taxon>Eukaryota</taxon>
        <taxon>Sar</taxon>
        <taxon>Alveolata</taxon>
        <taxon>Dinophyceae</taxon>
        <taxon>Suessiales</taxon>
        <taxon>Symbiodiniaceae</taxon>
        <taxon>Symbiodinium</taxon>
    </lineage>
</organism>
<dbReference type="InterPro" id="IPR012677">
    <property type="entry name" value="Nucleotide-bd_a/b_plait_sf"/>
</dbReference>
<feature type="compositionally biased region" description="Polar residues" evidence="3">
    <location>
        <begin position="683"/>
        <end position="702"/>
    </location>
</feature>